<organism evidence="2 3">
    <name type="scientific">Boletus edulis BED1</name>
    <dbReference type="NCBI Taxonomy" id="1328754"/>
    <lineage>
        <taxon>Eukaryota</taxon>
        <taxon>Fungi</taxon>
        <taxon>Dikarya</taxon>
        <taxon>Basidiomycota</taxon>
        <taxon>Agaricomycotina</taxon>
        <taxon>Agaricomycetes</taxon>
        <taxon>Agaricomycetidae</taxon>
        <taxon>Boletales</taxon>
        <taxon>Boletineae</taxon>
        <taxon>Boletaceae</taxon>
        <taxon>Boletoideae</taxon>
        <taxon>Boletus</taxon>
    </lineage>
</organism>
<dbReference type="AlphaFoldDB" id="A0AAD4C836"/>
<keyword evidence="3" id="KW-1185">Reference proteome</keyword>
<evidence type="ECO:0000313" key="2">
    <source>
        <dbReference type="EMBL" id="KAF8451997.1"/>
    </source>
</evidence>
<gene>
    <name evidence="2" type="ORF">L210DRAFT_3638566</name>
</gene>
<protein>
    <submittedName>
        <fullName evidence="2">Uncharacterized protein</fullName>
    </submittedName>
</protein>
<dbReference type="Proteomes" id="UP001194468">
    <property type="component" value="Unassembled WGS sequence"/>
</dbReference>
<reference evidence="2" key="2">
    <citation type="journal article" date="2020" name="Nat. Commun.">
        <title>Large-scale genome sequencing of mycorrhizal fungi provides insights into the early evolution of symbiotic traits.</title>
        <authorList>
            <person name="Miyauchi S."/>
            <person name="Kiss E."/>
            <person name="Kuo A."/>
            <person name="Drula E."/>
            <person name="Kohler A."/>
            <person name="Sanchez-Garcia M."/>
            <person name="Morin E."/>
            <person name="Andreopoulos B."/>
            <person name="Barry K.W."/>
            <person name="Bonito G."/>
            <person name="Buee M."/>
            <person name="Carver A."/>
            <person name="Chen C."/>
            <person name="Cichocki N."/>
            <person name="Clum A."/>
            <person name="Culley D."/>
            <person name="Crous P.W."/>
            <person name="Fauchery L."/>
            <person name="Girlanda M."/>
            <person name="Hayes R.D."/>
            <person name="Keri Z."/>
            <person name="LaButti K."/>
            <person name="Lipzen A."/>
            <person name="Lombard V."/>
            <person name="Magnuson J."/>
            <person name="Maillard F."/>
            <person name="Murat C."/>
            <person name="Nolan M."/>
            <person name="Ohm R.A."/>
            <person name="Pangilinan J."/>
            <person name="Pereira M.F."/>
            <person name="Perotto S."/>
            <person name="Peter M."/>
            <person name="Pfister S."/>
            <person name="Riley R."/>
            <person name="Sitrit Y."/>
            <person name="Stielow J.B."/>
            <person name="Szollosi G."/>
            <person name="Zifcakova L."/>
            <person name="Stursova M."/>
            <person name="Spatafora J.W."/>
            <person name="Tedersoo L."/>
            <person name="Vaario L.M."/>
            <person name="Yamada A."/>
            <person name="Yan M."/>
            <person name="Wang P."/>
            <person name="Xu J."/>
            <person name="Bruns T."/>
            <person name="Baldrian P."/>
            <person name="Vilgalys R."/>
            <person name="Dunand C."/>
            <person name="Henrissat B."/>
            <person name="Grigoriev I.V."/>
            <person name="Hibbett D."/>
            <person name="Nagy L.G."/>
            <person name="Martin F.M."/>
        </authorList>
    </citation>
    <scope>NUCLEOTIDE SEQUENCE</scope>
    <source>
        <strain evidence="2">BED1</strain>
    </source>
</reference>
<accession>A0AAD4C836</accession>
<sequence>MLNNINAMDRSTPLANSAALIQSAGTGKSRMVDEMTKLVFTIPFNVRLPDERSPRAYPPEDYVVWEYLCKSEVQKAEDGEVRVTSFFWNLFSEVATEVERVFLGRRIAFPAVIAEQADEANSWDTDVNFSKGCSLLGFPKALFVRYFHHSTPDNVASGYTLESAFERAVVRFTHFTKAADCSAMTMRKMVFSFLRGIDIAIPILLDKDRQISEPSMSGLLIRVQLRDQHGGVGEMGFFSQVSAAQQDMRPYVTLVAKLGLEVPGQSPDVNATESSMRSSALNVSGVEEDGEDHPRYSIRAYGCTDSRVFLMGATWNINAYDTFESSTTPASWPTI</sequence>
<feature type="region of interest" description="Disordered" evidence="1">
    <location>
        <begin position="266"/>
        <end position="292"/>
    </location>
</feature>
<feature type="compositionally biased region" description="Polar residues" evidence="1">
    <location>
        <begin position="267"/>
        <end position="282"/>
    </location>
</feature>
<dbReference type="EMBL" id="WHUW01000001">
    <property type="protein sequence ID" value="KAF8451997.1"/>
    <property type="molecule type" value="Genomic_DNA"/>
</dbReference>
<comment type="caution">
    <text evidence="2">The sequence shown here is derived from an EMBL/GenBank/DDBJ whole genome shotgun (WGS) entry which is preliminary data.</text>
</comment>
<evidence type="ECO:0000313" key="3">
    <source>
        <dbReference type="Proteomes" id="UP001194468"/>
    </source>
</evidence>
<reference evidence="2" key="1">
    <citation type="submission" date="2019-10" db="EMBL/GenBank/DDBJ databases">
        <authorList>
            <consortium name="DOE Joint Genome Institute"/>
            <person name="Kuo A."/>
            <person name="Miyauchi S."/>
            <person name="Kiss E."/>
            <person name="Drula E."/>
            <person name="Kohler A."/>
            <person name="Sanchez-Garcia M."/>
            <person name="Andreopoulos B."/>
            <person name="Barry K.W."/>
            <person name="Bonito G."/>
            <person name="Buee M."/>
            <person name="Carver A."/>
            <person name="Chen C."/>
            <person name="Cichocki N."/>
            <person name="Clum A."/>
            <person name="Culley D."/>
            <person name="Crous P.W."/>
            <person name="Fauchery L."/>
            <person name="Girlanda M."/>
            <person name="Hayes R."/>
            <person name="Keri Z."/>
            <person name="LaButti K."/>
            <person name="Lipzen A."/>
            <person name="Lombard V."/>
            <person name="Magnuson J."/>
            <person name="Maillard F."/>
            <person name="Morin E."/>
            <person name="Murat C."/>
            <person name="Nolan M."/>
            <person name="Ohm R."/>
            <person name="Pangilinan J."/>
            <person name="Pereira M."/>
            <person name="Perotto S."/>
            <person name="Peter M."/>
            <person name="Riley R."/>
            <person name="Sitrit Y."/>
            <person name="Stielow B."/>
            <person name="Szollosi G."/>
            <person name="Zifcakova L."/>
            <person name="Stursova M."/>
            <person name="Spatafora J.W."/>
            <person name="Tedersoo L."/>
            <person name="Vaario L.-M."/>
            <person name="Yamada A."/>
            <person name="Yan M."/>
            <person name="Wang P."/>
            <person name="Xu J."/>
            <person name="Bruns T."/>
            <person name="Baldrian P."/>
            <person name="Vilgalys R."/>
            <person name="Henrissat B."/>
            <person name="Grigoriev I.V."/>
            <person name="Hibbett D."/>
            <person name="Nagy L.G."/>
            <person name="Martin F.M."/>
        </authorList>
    </citation>
    <scope>NUCLEOTIDE SEQUENCE</scope>
    <source>
        <strain evidence="2">BED1</strain>
    </source>
</reference>
<proteinExistence type="predicted"/>
<name>A0AAD4C836_BOLED</name>
<evidence type="ECO:0000256" key="1">
    <source>
        <dbReference type="SAM" id="MobiDB-lite"/>
    </source>
</evidence>